<dbReference type="PANTHER" id="PTHR45696:SF10">
    <property type="entry name" value="LARGE RIBOSOMAL SUBUNIT PROTEIN P1"/>
    <property type="match status" value="1"/>
</dbReference>
<dbReference type="GO" id="GO:0003735">
    <property type="term" value="F:structural constituent of ribosome"/>
    <property type="evidence" value="ECO:0007669"/>
    <property type="project" value="InterPro"/>
</dbReference>
<dbReference type="CDD" id="cd05831">
    <property type="entry name" value="Ribosomal_P1"/>
    <property type="match status" value="1"/>
</dbReference>
<dbReference type="PANTHER" id="PTHR45696">
    <property type="entry name" value="60S ACIDIC RIBOSOMAL PROTEIN P1"/>
    <property type="match status" value="1"/>
</dbReference>
<dbReference type="AlphaFoldDB" id="A0AA41W0P4"/>
<evidence type="ECO:0000256" key="5">
    <source>
        <dbReference type="ARBA" id="ARBA00023274"/>
    </source>
</evidence>
<evidence type="ECO:0000256" key="3">
    <source>
        <dbReference type="ARBA" id="ARBA00011266"/>
    </source>
</evidence>
<evidence type="ECO:0000256" key="2">
    <source>
        <dbReference type="ARBA" id="ARBA00005436"/>
    </source>
</evidence>
<evidence type="ECO:0000256" key="4">
    <source>
        <dbReference type="ARBA" id="ARBA00022980"/>
    </source>
</evidence>
<dbReference type="Proteomes" id="UP001177140">
    <property type="component" value="Unassembled WGS sequence"/>
</dbReference>
<dbReference type="HAMAP" id="MF_01478">
    <property type="entry name" value="Ribosomal_L12_arch"/>
    <property type="match status" value="1"/>
</dbReference>
<gene>
    <name evidence="7" type="ORF">MKW94_011065</name>
</gene>
<dbReference type="InterPro" id="IPR038716">
    <property type="entry name" value="P1/P2_N_sf"/>
</dbReference>
<dbReference type="GO" id="GO:0022625">
    <property type="term" value="C:cytosolic large ribosomal subunit"/>
    <property type="evidence" value="ECO:0007669"/>
    <property type="project" value="TreeGrafter"/>
</dbReference>
<comment type="caution">
    <text evidence="7">The sequence shown here is derived from an EMBL/GenBank/DDBJ whole genome shotgun (WGS) entry which is preliminary data.</text>
</comment>
<feature type="region of interest" description="Disordered" evidence="6">
    <location>
        <begin position="66"/>
        <end position="103"/>
    </location>
</feature>
<evidence type="ECO:0000313" key="8">
    <source>
        <dbReference type="Proteomes" id="UP001177140"/>
    </source>
</evidence>
<accession>A0AA41W0P4</accession>
<feature type="compositionally biased region" description="Basic and acidic residues" evidence="6">
    <location>
        <begin position="74"/>
        <end position="83"/>
    </location>
</feature>
<sequence>MMILQDDAIAITADRIQTLVKTANVQCESYWPSLFAKLAASRNIEDLIFNAVAAGGGSAVAVSAPAGGGAGVAEQKKEEKVEEKIEEESDDEMPFSLFGEEDE</sequence>
<evidence type="ECO:0000256" key="1">
    <source>
        <dbReference type="ARBA" id="ARBA00003362"/>
    </source>
</evidence>
<evidence type="ECO:0000313" key="7">
    <source>
        <dbReference type="EMBL" id="MCL7051051.1"/>
    </source>
</evidence>
<organism evidence="7 8">
    <name type="scientific">Papaver nudicaule</name>
    <name type="common">Iceland poppy</name>
    <dbReference type="NCBI Taxonomy" id="74823"/>
    <lineage>
        <taxon>Eukaryota</taxon>
        <taxon>Viridiplantae</taxon>
        <taxon>Streptophyta</taxon>
        <taxon>Embryophyta</taxon>
        <taxon>Tracheophyta</taxon>
        <taxon>Spermatophyta</taxon>
        <taxon>Magnoliopsida</taxon>
        <taxon>Ranunculales</taxon>
        <taxon>Papaveraceae</taxon>
        <taxon>Papaveroideae</taxon>
        <taxon>Papaver</taxon>
    </lineage>
</organism>
<evidence type="ECO:0000256" key="6">
    <source>
        <dbReference type="SAM" id="MobiDB-lite"/>
    </source>
</evidence>
<keyword evidence="8" id="KW-1185">Reference proteome</keyword>
<keyword evidence="5" id="KW-0687">Ribonucleoprotein</keyword>
<dbReference type="FunFam" id="1.10.10.1410:FF:000001">
    <property type="entry name" value="60S acidic ribosomal protein P1"/>
    <property type="match status" value="1"/>
</dbReference>
<dbReference type="GO" id="GO:0006414">
    <property type="term" value="P:translational elongation"/>
    <property type="evidence" value="ECO:0007669"/>
    <property type="project" value="InterPro"/>
</dbReference>
<dbReference type="GO" id="GO:0030295">
    <property type="term" value="F:protein kinase activator activity"/>
    <property type="evidence" value="ECO:0007669"/>
    <property type="project" value="TreeGrafter"/>
</dbReference>
<dbReference type="Pfam" id="PF00428">
    <property type="entry name" value="Ribosomal_60s"/>
    <property type="match status" value="1"/>
</dbReference>
<feature type="compositionally biased region" description="Acidic residues" evidence="6">
    <location>
        <begin position="84"/>
        <end position="103"/>
    </location>
</feature>
<dbReference type="GO" id="GO:0002181">
    <property type="term" value="P:cytoplasmic translation"/>
    <property type="evidence" value="ECO:0007669"/>
    <property type="project" value="TreeGrafter"/>
</dbReference>
<name>A0AA41W0P4_PAPNU</name>
<proteinExistence type="inferred from homology"/>
<comment type="subunit">
    <text evidence="3">P1 and P2 exist as dimers at the large ribosomal subunit.</text>
</comment>
<dbReference type="Gene3D" id="1.10.10.1410">
    <property type="match status" value="1"/>
</dbReference>
<dbReference type="EMBL" id="JAJJMA010334514">
    <property type="protein sequence ID" value="MCL7051051.1"/>
    <property type="molecule type" value="Genomic_DNA"/>
</dbReference>
<evidence type="ECO:0008006" key="9">
    <source>
        <dbReference type="Google" id="ProtNLM"/>
    </source>
</evidence>
<protein>
    <recommendedName>
        <fullName evidence="9">60S acidic ribosomal protein P1</fullName>
    </recommendedName>
</protein>
<keyword evidence="4" id="KW-0689">Ribosomal protein</keyword>
<dbReference type="InterPro" id="IPR027534">
    <property type="entry name" value="Ribosomal_P1/P2"/>
</dbReference>
<reference evidence="7" key="1">
    <citation type="submission" date="2022-03" db="EMBL/GenBank/DDBJ databases">
        <title>A functionally conserved STORR gene fusion in Papaver species that diverged 16.8 million years ago.</title>
        <authorList>
            <person name="Catania T."/>
        </authorList>
    </citation>
    <scope>NUCLEOTIDE SEQUENCE</scope>
    <source>
        <strain evidence="7">S-191538</strain>
    </source>
</reference>
<comment type="similarity">
    <text evidence="2">Belongs to the eukaryotic ribosomal protein P1/P2 family.</text>
</comment>
<comment type="function">
    <text evidence="1">Plays an important role in the elongation step of protein synthesis.</text>
</comment>
<dbReference type="GO" id="GO:0043021">
    <property type="term" value="F:ribonucleoprotein complex binding"/>
    <property type="evidence" value="ECO:0007669"/>
    <property type="project" value="TreeGrafter"/>
</dbReference>